<dbReference type="AlphaFoldDB" id="A0A0E9QQH0"/>
<organism evidence="1">
    <name type="scientific">Anguilla anguilla</name>
    <name type="common">European freshwater eel</name>
    <name type="synonym">Muraena anguilla</name>
    <dbReference type="NCBI Taxonomy" id="7936"/>
    <lineage>
        <taxon>Eukaryota</taxon>
        <taxon>Metazoa</taxon>
        <taxon>Chordata</taxon>
        <taxon>Craniata</taxon>
        <taxon>Vertebrata</taxon>
        <taxon>Euteleostomi</taxon>
        <taxon>Actinopterygii</taxon>
        <taxon>Neopterygii</taxon>
        <taxon>Teleostei</taxon>
        <taxon>Anguilliformes</taxon>
        <taxon>Anguillidae</taxon>
        <taxon>Anguilla</taxon>
    </lineage>
</organism>
<name>A0A0E9QQH0_ANGAN</name>
<evidence type="ECO:0000313" key="1">
    <source>
        <dbReference type="EMBL" id="JAH18495.1"/>
    </source>
</evidence>
<proteinExistence type="predicted"/>
<reference evidence="1" key="2">
    <citation type="journal article" date="2015" name="Fish Shellfish Immunol.">
        <title>Early steps in the European eel (Anguilla anguilla)-Vibrio vulnificus interaction in the gills: Role of the RtxA13 toxin.</title>
        <authorList>
            <person name="Callol A."/>
            <person name="Pajuelo D."/>
            <person name="Ebbesson L."/>
            <person name="Teles M."/>
            <person name="MacKenzie S."/>
            <person name="Amaro C."/>
        </authorList>
    </citation>
    <scope>NUCLEOTIDE SEQUENCE</scope>
</reference>
<dbReference type="EMBL" id="GBXM01090082">
    <property type="protein sequence ID" value="JAH18495.1"/>
    <property type="molecule type" value="Transcribed_RNA"/>
</dbReference>
<sequence>MTASCFSYEGVVSVFYSQAEHHLPRGVVLQEPLLHNPLLPVRMLQSVSVQTALLRAGVTKLGRPCECRWMEVSE</sequence>
<reference evidence="1" key="1">
    <citation type="submission" date="2014-11" db="EMBL/GenBank/DDBJ databases">
        <authorList>
            <person name="Amaro Gonzalez C."/>
        </authorList>
    </citation>
    <scope>NUCLEOTIDE SEQUENCE</scope>
</reference>
<accession>A0A0E9QQH0</accession>
<protein>
    <submittedName>
        <fullName evidence="1">Uncharacterized protein</fullName>
    </submittedName>
</protein>